<comment type="cofactor">
    <cofactor evidence="7">
        <name>Zn(2+)</name>
        <dbReference type="ChEBI" id="CHEBI:29105"/>
    </cofactor>
    <text evidence="7">Binds 1 zinc ion per subunit.</text>
</comment>
<evidence type="ECO:0000256" key="1">
    <source>
        <dbReference type="ARBA" id="ARBA00007957"/>
    </source>
</evidence>
<dbReference type="PANTHER" id="PTHR33202">
    <property type="entry name" value="ZINC UPTAKE REGULATION PROTEIN"/>
    <property type="match status" value="1"/>
</dbReference>
<keyword evidence="4 9" id="KW-0805">Transcription regulation</keyword>
<dbReference type="Gene3D" id="3.30.1490.190">
    <property type="match status" value="1"/>
</dbReference>
<comment type="subunit">
    <text evidence="9">Homodimer.</text>
</comment>
<keyword evidence="6 9" id="KW-0804">Transcription</keyword>
<keyword evidence="11" id="KW-1185">Reference proteome</keyword>
<dbReference type="GO" id="GO:0005829">
    <property type="term" value="C:cytosol"/>
    <property type="evidence" value="ECO:0007669"/>
    <property type="project" value="TreeGrafter"/>
</dbReference>
<dbReference type="Pfam" id="PF01475">
    <property type="entry name" value="FUR"/>
    <property type="match status" value="1"/>
</dbReference>
<dbReference type="InterPro" id="IPR043135">
    <property type="entry name" value="Fur_C"/>
</dbReference>
<keyword evidence="9" id="KW-0963">Cytoplasm</keyword>
<feature type="binding site" evidence="7">
    <location>
        <position position="100"/>
    </location>
    <ligand>
        <name>Zn(2+)</name>
        <dbReference type="ChEBI" id="CHEBI:29105"/>
    </ligand>
</feature>
<evidence type="ECO:0000256" key="2">
    <source>
        <dbReference type="ARBA" id="ARBA00022491"/>
    </source>
</evidence>
<dbReference type="InterPro" id="IPR002481">
    <property type="entry name" value="FUR"/>
</dbReference>
<dbReference type="GO" id="GO:0003700">
    <property type="term" value="F:DNA-binding transcription factor activity"/>
    <property type="evidence" value="ECO:0007669"/>
    <property type="project" value="UniProtKB-UniRule"/>
</dbReference>
<dbReference type="GO" id="GO:0008270">
    <property type="term" value="F:zinc ion binding"/>
    <property type="evidence" value="ECO:0007669"/>
    <property type="project" value="TreeGrafter"/>
</dbReference>
<evidence type="ECO:0000256" key="8">
    <source>
        <dbReference type="PIRSR" id="PIRSR602481-2"/>
    </source>
</evidence>
<dbReference type="AlphaFoldDB" id="A0A433JJG2"/>
<proteinExistence type="inferred from homology"/>
<comment type="similarity">
    <text evidence="1 9">Belongs to the Fur family.</text>
</comment>
<dbReference type="RefSeq" id="WP_127111279.1">
    <property type="nucleotide sequence ID" value="NZ_RZGR01000016.1"/>
</dbReference>
<protein>
    <recommendedName>
        <fullName evidence="9">Ferric uptake regulation protein</fullName>
    </recommendedName>
</protein>
<feature type="binding site" evidence="7">
    <location>
        <position position="137"/>
    </location>
    <ligand>
        <name>Zn(2+)</name>
        <dbReference type="ChEBI" id="CHEBI:29105"/>
    </ligand>
</feature>
<dbReference type="SUPFAM" id="SSF46785">
    <property type="entry name" value="Winged helix' DNA-binding domain"/>
    <property type="match status" value="1"/>
</dbReference>
<name>A0A433JJG2_9GAMM</name>
<dbReference type="EMBL" id="RZGR01000016">
    <property type="protein sequence ID" value="RUQ85412.1"/>
    <property type="molecule type" value="Genomic_DNA"/>
</dbReference>
<dbReference type="CDD" id="cd07153">
    <property type="entry name" value="Fur_like"/>
    <property type="match status" value="1"/>
</dbReference>
<dbReference type="InterPro" id="IPR036388">
    <property type="entry name" value="WH-like_DNA-bd_sf"/>
</dbReference>
<dbReference type="GO" id="GO:1900376">
    <property type="term" value="P:regulation of secondary metabolite biosynthetic process"/>
    <property type="evidence" value="ECO:0007669"/>
    <property type="project" value="TreeGrafter"/>
</dbReference>
<comment type="caution">
    <text evidence="10">The sequence shown here is derived from an EMBL/GenBank/DDBJ whole genome shotgun (WGS) entry which is preliminary data.</text>
</comment>
<accession>A0A433JJG2</accession>
<reference evidence="10 11" key="1">
    <citation type="submission" date="2018-12" db="EMBL/GenBank/DDBJ databases">
        <title>Legionella sp,whole genome shotgun sequence.</title>
        <authorList>
            <person name="Wu H."/>
        </authorList>
    </citation>
    <scope>NUCLEOTIDE SEQUENCE [LARGE SCALE GENOMIC DNA]</scope>
    <source>
        <strain evidence="11">km714</strain>
    </source>
</reference>
<dbReference type="GO" id="GO:0045892">
    <property type="term" value="P:negative regulation of DNA-templated transcription"/>
    <property type="evidence" value="ECO:0007669"/>
    <property type="project" value="TreeGrafter"/>
</dbReference>
<evidence type="ECO:0000313" key="11">
    <source>
        <dbReference type="Proteomes" id="UP000288012"/>
    </source>
</evidence>
<keyword evidence="5 9" id="KW-0238">DNA-binding</keyword>
<comment type="subcellular location">
    <subcellularLocation>
        <location evidence="9">Cytoplasm</location>
    </subcellularLocation>
</comment>
<dbReference type="Gene3D" id="1.10.10.10">
    <property type="entry name" value="Winged helix-like DNA-binding domain superfamily/Winged helix DNA-binding domain"/>
    <property type="match status" value="1"/>
</dbReference>
<dbReference type="InterPro" id="IPR036390">
    <property type="entry name" value="WH_DNA-bd_sf"/>
</dbReference>
<evidence type="ECO:0000256" key="9">
    <source>
        <dbReference type="RuleBase" id="RU364037"/>
    </source>
</evidence>
<keyword evidence="8 9" id="KW-0408">Iron</keyword>
<keyword evidence="7 9" id="KW-0479">Metal-binding</keyword>
<evidence type="ECO:0000256" key="6">
    <source>
        <dbReference type="ARBA" id="ARBA00023163"/>
    </source>
</evidence>
<feature type="binding site" evidence="8">
    <location>
        <position position="129"/>
    </location>
    <ligand>
        <name>Fe cation</name>
        <dbReference type="ChEBI" id="CHEBI:24875"/>
    </ligand>
</feature>
<dbReference type="GO" id="GO:0000976">
    <property type="term" value="F:transcription cis-regulatory region binding"/>
    <property type="evidence" value="ECO:0007669"/>
    <property type="project" value="TreeGrafter"/>
</dbReference>
<evidence type="ECO:0000256" key="3">
    <source>
        <dbReference type="ARBA" id="ARBA00022833"/>
    </source>
</evidence>
<keyword evidence="2 9" id="KW-0678">Repressor</keyword>
<evidence type="ECO:0000256" key="4">
    <source>
        <dbReference type="ARBA" id="ARBA00023015"/>
    </source>
</evidence>
<sequence length="142" mass="16402">MSYPVSFLEYCTLLKLRLTSMRKEILYILWQAKKPLKAYEILEALLKINPNAKPPTVYRALLFFVTQNMVHKIESIQSYTLCSEPEKNLFSEVLMVCNSCHEVVETYDAMMQALVLNIAAKNDFKLKQHVIELKGVCHKCAV</sequence>
<evidence type="ECO:0000313" key="10">
    <source>
        <dbReference type="EMBL" id="RUQ85412.1"/>
    </source>
</evidence>
<organism evidence="10 11">
    <name type="scientific">Legionella septentrionalis</name>
    <dbReference type="NCBI Taxonomy" id="2498109"/>
    <lineage>
        <taxon>Bacteria</taxon>
        <taxon>Pseudomonadati</taxon>
        <taxon>Pseudomonadota</taxon>
        <taxon>Gammaproteobacteria</taxon>
        <taxon>Legionellales</taxon>
        <taxon>Legionellaceae</taxon>
        <taxon>Legionella</taxon>
    </lineage>
</organism>
<keyword evidence="3 7" id="KW-0862">Zinc</keyword>
<feature type="binding site" evidence="7">
    <location>
        <position position="97"/>
    </location>
    <ligand>
        <name>Zn(2+)</name>
        <dbReference type="ChEBI" id="CHEBI:29105"/>
    </ligand>
</feature>
<gene>
    <name evidence="9" type="primary">fur</name>
    <name evidence="10" type="ORF">EKM59_06525</name>
</gene>
<feature type="binding site" evidence="7">
    <location>
        <position position="140"/>
    </location>
    <ligand>
        <name>Zn(2+)</name>
        <dbReference type="ChEBI" id="CHEBI:29105"/>
    </ligand>
</feature>
<comment type="cofactor">
    <cofactor evidence="8">
        <name>Mn(2+)</name>
        <dbReference type="ChEBI" id="CHEBI:29035"/>
    </cofactor>
    <cofactor evidence="8">
        <name>Fe(2+)</name>
        <dbReference type="ChEBI" id="CHEBI:29033"/>
    </cofactor>
    <text evidence="8">Binds 1 Mn(2+) or Fe(2+) ion per subunit.</text>
</comment>
<evidence type="ECO:0000256" key="5">
    <source>
        <dbReference type="ARBA" id="ARBA00023125"/>
    </source>
</evidence>
<evidence type="ECO:0000256" key="7">
    <source>
        <dbReference type="PIRSR" id="PIRSR602481-1"/>
    </source>
</evidence>
<dbReference type="PANTHER" id="PTHR33202:SF6">
    <property type="entry name" value="ZINC UPTAKE REGULATION PROTEIN"/>
    <property type="match status" value="1"/>
</dbReference>
<dbReference type="Proteomes" id="UP000288012">
    <property type="component" value="Unassembled WGS sequence"/>
</dbReference>